<comment type="similarity">
    <text evidence="1">Belongs to the Pup ligase/Pup deamidase family. Pup deamidase subfamily.</text>
</comment>
<organism evidence="3">
    <name type="scientific">freshwater metagenome</name>
    <dbReference type="NCBI Taxonomy" id="449393"/>
    <lineage>
        <taxon>unclassified sequences</taxon>
        <taxon>metagenomes</taxon>
        <taxon>ecological metagenomes</taxon>
    </lineage>
</organism>
<dbReference type="EMBL" id="CAFBQU010000021">
    <property type="protein sequence ID" value="CAB5065479.1"/>
    <property type="molecule type" value="Genomic_DNA"/>
</dbReference>
<dbReference type="GO" id="GO:0019941">
    <property type="term" value="P:modification-dependent protein catabolic process"/>
    <property type="evidence" value="ECO:0007669"/>
    <property type="project" value="InterPro"/>
</dbReference>
<dbReference type="GO" id="GO:0005524">
    <property type="term" value="F:ATP binding"/>
    <property type="evidence" value="ECO:0007669"/>
    <property type="project" value="TreeGrafter"/>
</dbReference>
<dbReference type="EMBL" id="CAFBPN010000003">
    <property type="protein sequence ID" value="CAB5008804.1"/>
    <property type="molecule type" value="Genomic_DNA"/>
</dbReference>
<dbReference type="GO" id="GO:0070490">
    <property type="term" value="P:protein pupylation"/>
    <property type="evidence" value="ECO:0007669"/>
    <property type="project" value="TreeGrafter"/>
</dbReference>
<evidence type="ECO:0000256" key="1">
    <source>
        <dbReference type="ARBA" id="ARBA00009114"/>
    </source>
</evidence>
<sequence>MALPKVCGIETEYGVISRGFDSSPIVASSVLVNAYAGAFKQSIQWDFGDETPDRDARGFSLEDAFPPEVETHMANSVLTNGARYYVDHAHPEVSTPECRTAREVVLYDRAGEEIIRESMQRANDLLPEHHEIITYKNNSDGKGNSYGCHENYLISRELPFGQLASFITTHFITRQIYCGAGKVGSEFFTEKSDAVAYQISQRADFFEEEIGLETTIRRPIINTRDEPHCDPDKYRRLHVIVGDANMSEYATYLKVGTTSIVLAMIEDGAFPSHLLVDSPVSTIRTVSRDTDLSTPIRLTNGTVKTSLEIQFLILDAAEKYHSYDGLSCVCSDEFPNEAVNILQLWRETLTNLSIGGVGSYDTIDWLAKKKLIDAYQERNDLSPNDARLKALDLQYHDMRVGKNLSSRMNLRKLVTQTDADIARTDPPQSTRAYFRGECLKRWPEFVVSANWDCIIFDVGNGPLRRIPMMEPLRGTRALTESLFTSCSTPLDLVLALGLENSESTTFRISDVF</sequence>
<dbReference type="AlphaFoldDB" id="A0A6J7UHJ2"/>
<dbReference type="Pfam" id="PF03136">
    <property type="entry name" value="Pup_ligase"/>
    <property type="match status" value="1"/>
</dbReference>
<evidence type="ECO:0000313" key="3">
    <source>
        <dbReference type="EMBL" id="CAB5065479.1"/>
    </source>
</evidence>
<proteinExistence type="inferred from homology"/>
<dbReference type="InterPro" id="IPR022366">
    <property type="entry name" value="Pup_deamidase"/>
</dbReference>
<dbReference type="PANTHER" id="PTHR42307">
    <property type="entry name" value="PUP DEAMIDASE/DEPUPYLASE"/>
    <property type="match status" value="1"/>
</dbReference>
<dbReference type="GO" id="GO:0010498">
    <property type="term" value="P:proteasomal protein catabolic process"/>
    <property type="evidence" value="ECO:0007669"/>
    <property type="project" value="InterPro"/>
</dbReference>
<dbReference type="GO" id="GO:0016811">
    <property type="term" value="F:hydrolase activity, acting on carbon-nitrogen (but not peptide) bonds, in linear amides"/>
    <property type="evidence" value="ECO:0007669"/>
    <property type="project" value="InterPro"/>
</dbReference>
<evidence type="ECO:0000313" key="2">
    <source>
        <dbReference type="EMBL" id="CAB5008804.1"/>
    </source>
</evidence>
<protein>
    <submittedName>
        <fullName evidence="3">Unannotated protein</fullName>
    </submittedName>
</protein>
<name>A0A6J7UHJ2_9ZZZZ</name>
<dbReference type="InterPro" id="IPR004347">
    <property type="entry name" value="Pup_ligase/deamidase"/>
</dbReference>
<dbReference type="GO" id="GO:0008233">
    <property type="term" value="F:peptidase activity"/>
    <property type="evidence" value="ECO:0007669"/>
    <property type="project" value="InterPro"/>
</dbReference>
<accession>A0A6J7UHJ2</accession>
<reference evidence="3" key="1">
    <citation type="submission" date="2020-05" db="EMBL/GenBank/DDBJ databases">
        <authorList>
            <person name="Chiriac C."/>
            <person name="Salcher M."/>
            <person name="Ghai R."/>
            <person name="Kavagutti S V."/>
        </authorList>
    </citation>
    <scope>NUCLEOTIDE SEQUENCE</scope>
</reference>
<dbReference type="NCBIfam" id="TIGR03688">
    <property type="entry name" value="depupylase_Dop"/>
    <property type="match status" value="1"/>
</dbReference>
<dbReference type="PANTHER" id="PTHR42307:SF2">
    <property type="entry name" value="PUP DEAMIDASE_DEPUPYLASE"/>
    <property type="match status" value="1"/>
</dbReference>
<gene>
    <name evidence="2" type="ORF">UFOPK4098_00163</name>
    <name evidence="3" type="ORF">UFOPK4347_00946</name>
</gene>